<evidence type="ECO:0000313" key="3">
    <source>
        <dbReference type="Proteomes" id="UP000319160"/>
    </source>
</evidence>
<keyword evidence="3" id="KW-1185">Reference proteome</keyword>
<sequence>MAPSISDPVTIDRAYFETLLRRANHNDDALSAIPLAITDETIVPVPKEEYKRLLLLSRQFANLKTSLIGAGITEENIAALVQDATSVHHIKPYAEFMSSYSYNQGTGLEARSKQTTYPASSYEAAPYTTYDHVPNGTLGSISYFNNNGSKSCAFEENHDWTGHEQIGGPFTPSCSADEPTDVHTGSLHQIPQPLYARMCKRTVALCGLPAFTTLGDVTGVVRGGQLLDVFLRSAEHIASVSFVREDDAVQFYEHGRRNDIYIRNKRVFIRWADRHFILPGHVANKIASGATRNLIIRRCGAHHTEASVREDLEHIHNLIVVGVEFVGGSCYIKTNSVHNAMFARTCMMSRAKYKGSKIEWDVDECDKAFETTEKTSTKPLPQRSPSTKAPVTSTRNRFAMLRLDDDDNHESDDKFDTSSEMLSTVDVAA</sequence>
<comment type="caution">
    <text evidence="2">The sequence shown here is derived from an EMBL/GenBank/DDBJ whole genome shotgun (WGS) entry which is preliminary data.</text>
</comment>
<proteinExistence type="predicted"/>
<feature type="compositionally biased region" description="Polar residues" evidence="1">
    <location>
        <begin position="377"/>
        <end position="396"/>
    </location>
</feature>
<organism evidence="2 3">
    <name type="scientific">Xylaria flabelliformis</name>
    <dbReference type="NCBI Taxonomy" id="2512241"/>
    <lineage>
        <taxon>Eukaryota</taxon>
        <taxon>Fungi</taxon>
        <taxon>Dikarya</taxon>
        <taxon>Ascomycota</taxon>
        <taxon>Pezizomycotina</taxon>
        <taxon>Sordariomycetes</taxon>
        <taxon>Xylariomycetidae</taxon>
        <taxon>Xylariales</taxon>
        <taxon>Xylariaceae</taxon>
        <taxon>Xylaria</taxon>
    </lineage>
</organism>
<protein>
    <recommendedName>
        <fullName evidence="4">RRM domain-containing protein</fullName>
    </recommendedName>
</protein>
<gene>
    <name evidence="2" type="ORF">FHL15_004205</name>
</gene>
<feature type="region of interest" description="Disordered" evidence="1">
    <location>
        <begin position="373"/>
        <end position="429"/>
    </location>
</feature>
<name>A0A553I3G7_9PEZI</name>
<dbReference type="AlphaFoldDB" id="A0A553I3G7"/>
<evidence type="ECO:0000256" key="1">
    <source>
        <dbReference type="SAM" id="MobiDB-lite"/>
    </source>
</evidence>
<dbReference type="CDD" id="cd12261">
    <property type="entry name" value="RRM1_3_MRN1"/>
    <property type="match status" value="1"/>
</dbReference>
<evidence type="ECO:0008006" key="4">
    <source>
        <dbReference type="Google" id="ProtNLM"/>
    </source>
</evidence>
<dbReference type="EMBL" id="VFLP01000019">
    <property type="protein sequence ID" value="TRX94744.1"/>
    <property type="molecule type" value="Genomic_DNA"/>
</dbReference>
<dbReference type="Proteomes" id="UP000319160">
    <property type="component" value="Unassembled WGS sequence"/>
</dbReference>
<dbReference type="OrthoDB" id="2935572at2759"/>
<evidence type="ECO:0000313" key="2">
    <source>
        <dbReference type="EMBL" id="TRX94744.1"/>
    </source>
</evidence>
<reference evidence="3" key="1">
    <citation type="submission" date="2019-06" db="EMBL/GenBank/DDBJ databases">
        <title>Draft genome sequence of the griseofulvin-producing fungus Xylaria cubensis strain G536.</title>
        <authorList>
            <person name="Mead M.E."/>
            <person name="Raja H.A."/>
            <person name="Steenwyk J.L."/>
            <person name="Knowles S.L."/>
            <person name="Oberlies N.H."/>
            <person name="Rokas A."/>
        </authorList>
    </citation>
    <scope>NUCLEOTIDE SEQUENCE [LARGE SCALE GENOMIC DNA]</scope>
    <source>
        <strain evidence="3">G536</strain>
    </source>
</reference>
<dbReference type="STRING" id="2512241.A0A553I3G7"/>
<accession>A0A553I3G7</accession>